<feature type="transmembrane region" description="Helical" evidence="8">
    <location>
        <begin position="272"/>
        <end position="300"/>
    </location>
</feature>
<evidence type="ECO:0000313" key="12">
    <source>
        <dbReference type="Proteomes" id="UP001165740"/>
    </source>
</evidence>
<dbReference type="InterPro" id="IPR004156">
    <property type="entry name" value="OATP"/>
</dbReference>
<dbReference type="PANTHER" id="PTHR11388:SF160">
    <property type="entry name" value="SOLUTE CARRIER ORGANIC ANION TRANSPORTER FAMILY MEMBER"/>
    <property type="match status" value="1"/>
</dbReference>
<sequence>MMASVFRLKKIESLAEEKSTTSTDLDKEETLYKSDMLLDNPVSSENHESDSTEIKAEGDLVQSLADIRGSLILSSKKPSEDYLNRCGYGTWRPEFLQCFNSPNCLVFFMGLYSLVLGFIVNGVHNVNISSIERRFDLDSTNLGFVSSAYDVSAAVLAVVIGYIGSGKRKPRLLAIAVFISAMGSFIMALPHFVVGKYTLGMATEKICTLGLTSHLHHMNVSSCTTLSRSSPLSLYLYVFLFAQLLHGIGGTTLFTVGISLMDDSVIPKKTPLYLGIIYGCNILGSGLGYIIGGQLLNIYVDVDKVHSVKLVPGDTRWLGAWWLGPTLAACLQLIVCIPISLFGSELPGSLDVRQHRIPQAHRASSTQLTSKFKNNKFMTTTLTVVRNPCFVFITLGMTTEGMFLSGTAAFLPKFIENQFGVPASKAAVLSGMAVVPAAVCGLVMGGFIAKKFNFTIRQAIKYLVVTSSLSAMACAVVWIRCQAPHIYGVSIPYTNRVTSSFPIKLDVLCNNMCNCDTDAFEPVCNEHTSLYFSPCYAGCVVQSGHMFHNCSCVPELLHLNFSDPNISTALTTENCRPPCGVLYLFAVLLFFSMCVSFLPIAPGDSVQLRCVQEEHKVYAQGIKTLIVRMLGSFVGPILMGKLLDLQCETWRERCGQRLSCWLYNQDNMVIGIYLYSVSLKGLSVLFSCLALKFYRPPVCTNEVIIIQKPPDSIYSQAEDKTGAEKDEKHHSVPEMEETSMLKEKL</sequence>
<feature type="transmembrane region" description="Helical" evidence="8">
    <location>
        <begin position="320"/>
        <end position="343"/>
    </location>
</feature>
<evidence type="ECO:0000313" key="15">
    <source>
        <dbReference type="RefSeq" id="XP_055871341.1"/>
    </source>
</evidence>
<dbReference type="InterPro" id="IPR002350">
    <property type="entry name" value="Kazal_dom"/>
</dbReference>
<feature type="transmembrane region" description="Helical" evidence="8">
    <location>
        <begin position="672"/>
        <end position="691"/>
    </location>
</feature>
<evidence type="ECO:0000256" key="3">
    <source>
        <dbReference type="ARBA" id="ARBA00022475"/>
    </source>
</evidence>
<comment type="caution">
    <text evidence="8">Lacks conserved residue(s) required for the propagation of feature annotation.</text>
</comment>
<feature type="transmembrane region" description="Helical" evidence="8">
    <location>
        <begin position="144"/>
        <end position="165"/>
    </location>
</feature>
<feature type="transmembrane region" description="Helical" evidence="8">
    <location>
        <begin position="581"/>
        <end position="601"/>
    </location>
</feature>
<feature type="transmembrane region" description="Helical" evidence="8">
    <location>
        <begin position="104"/>
        <end position="124"/>
    </location>
</feature>
<gene>
    <name evidence="13 14 15 16" type="primary">LOC106060057</name>
</gene>
<dbReference type="InterPro" id="IPR020846">
    <property type="entry name" value="MFS_dom"/>
</dbReference>
<evidence type="ECO:0000256" key="1">
    <source>
        <dbReference type="ARBA" id="ARBA00004651"/>
    </source>
</evidence>
<evidence type="ECO:0000256" key="5">
    <source>
        <dbReference type="ARBA" id="ARBA00022989"/>
    </source>
</evidence>
<protein>
    <recommendedName>
        <fullName evidence="8">Solute carrier organic anion transporter family member</fullName>
    </recommendedName>
</protein>
<evidence type="ECO:0000256" key="9">
    <source>
        <dbReference type="SAM" id="MobiDB-lite"/>
    </source>
</evidence>
<evidence type="ECO:0000313" key="16">
    <source>
        <dbReference type="RefSeq" id="XP_055871342.1"/>
    </source>
</evidence>
<dbReference type="GO" id="GO:0016323">
    <property type="term" value="C:basolateral plasma membrane"/>
    <property type="evidence" value="ECO:0007669"/>
    <property type="project" value="TreeGrafter"/>
</dbReference>
<dbReference type="InterPro" id="IPR036259">
    <property type="entry name" value="MFS_trans_sf"/>
</dbReference>
<feature type="region of interest" description="Disordered" evidence="9">
    <location>
        <begin position="716"/>
        <end position="745"/>
    </location>
</feature>
<dbReference type="GO" id="GO:0015347">
    <property type="term" value="F:sodium-independent organic anion transmembrane transporter activity"/>
    <property type="evidence" value="ECO:0007669"/>
    <property type="project" value="TreeGrafter"/>
</dbReference>
<keyword evidence="4 8" id="KW-0812">Transmembrane</keyword>
<keyword evidence="8" id="KW-0406">Ion transport</keyword>
<evidence type="ECO:0000313" key="14">
    <source>
        <dbReference type="RefSeq" id="XP_055871340.1"/>
    </source>
</evidence>
<dbReference type="PROSITE" id="PS50850">
    <property type="entry name" value="MFS"/>
    <property type="match status" value="1"/>
</dbReference>
<dbReference type="AlphaFoldDB" id="A0A9W2Z8V4"/>
<dbReference type="SUPFAM" id="SSF103473">
    <property type="entry name" value="MFS general substrate transporter"/>
    <property type="match status" value="1"/>
</dbReference>
<evidence type="ECO:0000256" key="8">
    <source>
        <dbReference type="RuleBase" id="RU362056"/>
    </source>
</evidence>
<dbReference type="GO" id="GO:0006811">
    <property type="term" value="P:monoatomic ion transport"/>
    <property type="evidence" value="ECO:0007669"/>
    <property type="project" value="UniProtKB-KW"/>
</dbReference>
<dbReference type="PROSITE" id="PS51465">
    <property type="entry name" value="KAZAL_2"/>
    <property type="match status" value="1"/>
</dbReference>
<feature type="compositionally biased region" description="Basic and acidic residues" evidence="9">
    <location>
        <begin position="717"/>
        <end position="745"/>
    </location>
</feature>
<feature type="transmembrane region" description="Helical" evidence="8">
    <location>
        <begin position="172"/>
        <end position="193"/>
    </location>
</feature>
<keyword evidence="5 8" id="KW-1133">Transmembrane helix</keyword>
<feature type="transmembrane region" description="Helical" evidence="8">
    <location>
        <begin position="389"/>
        <end position="411"/>
    </location>
</feature>
<dbReference type="Pfam" id="PF03137">
    <property type="entry name" value="OATP"/>
    <property type="match status" value="1"/>
</dbReference>
<dbReference type="Proteomes" id="UP001165740">
    <property type="component" value="Chromosome 17"/>
</dbReference>
<evidence type="ECO:0000256" key="6">
    <source>
        <dbReference type="ARBA" id="ARBA00023136"/>
    </source>
</evidence>
<dbReference type="NCBIfam" id="TIGR00805">
    <property type="entry name" value="oat"/>
    <property type="match status" value="1"/>
</dbReference>
<evidence type="ECO:0000259" key="10">
    <source>
        <dbReference type="PROSITE" id="PS50850"/>
    </source>
</evidence>
<dbReference type="PANTHER" id="PTHR11388">
    <property type="entry name" value="ORGANIC ANION TRANSPORTER"/>
    <property type="match status" value="1"/>
</dbReference>
<evidence type="ECO:0000256" key="2">
    <source>
        <dbReference type="ARBA" id="ARBA00009657"/>
    </source>
</evidence>
<organism evidence="12 15">
    <name type="scientific">Biomphalaria glabrata</name>
    <name type="common">Bloodfluke planorb</name>
    <name type="synonym">Freshwater snail</name>
    <dbReference type="NCBI Taxonomy" id="6526"/>
    <lineage>
        <taxon>Eukaryota</taxon>
        <taxon>Metazoa</taxon>
        <taxon>Spiralia</taxon>
        <taxon>Lophotrochozoa</taxon>
        <taxon>Mollusca</taxon>
        <taxon>Gastropoda</taxon>
        <taxon>Heterobranchia</taxon>
        <taxon>Euthyneura</taxon>
        <taxon>Panpulmonata</taxon>
        <taxon>Hygrophila</taxon>
        <taxon>Lymnaeoidea</taxon>
        <taxon>Planorbidae</taxon>
        <taxon>Biomphalaria</taxon>
    </lineage>
</organism>
<dbReference type="RefSeq" id="XP_055871342.1">
    <property type="nucleotide sequence ID" value="XM_056015367.1"/>
</dbReference>
<reference evidence="13 14" key="1">
    <citation type="submission" date="2025-04" db="UniProtKB">
        <authorList>
            <consortium name="RefSeq"/>
        </authorList>
    </citation>
    <scope>IDENTIFICATION</scope>
</reference>
<evidence type="ECO:0000313" key="13">
    <source>
        <dbReference type="RefSeq" id="XP_055871339.1"/>
    </source>
</evidence>
<evidence type="ECO:0000256" key="4">
    <source>
        <dbReference type="ARBA" id="ARBA00022692"/>
    </source>
</evidence>
<feature type="domain" description="Kazal-like" evidence="11">
    <location>
        <begin position="503"/>
        <end position="554"/>
    </location>
</feature>
<dbReference type="GO" id="GO:0043252">
    <property type="term" value="P:sodium-independent organic anion transport"/>
    <property type="evidence" value="ECO:0007669"/>
    <property type="project" value="TreeGrafter"/>
</dbReference>
<feature type="transmembrane region" description="Helical" evidence="8">
    <location>
        <begin position="234"/>
        <end position="260"/>
    </location>
</feature>
<keyword evidence="3" id="KW-1003">Cell membrane</keyword>
<keyword evidence="8" id="KW-0813">Transport</keyword>
<comment type="subcellular location">
    <subcellularLocation>
        <location evidence="1 8">Cell membrane</location>
        <topology evidence="1 8">Multi-pass membrane protein</topology>
    </subcellularLocation>
</comment>
<dbReference type="OrthoDB" id="5062115at2759"/>
<keyword evidence="6 8" id="KW-0472">Membrane</keyword>
<dbReference type="RefSeq" id="XP_055871341.1">
    <property type="nucleotide sequence ID" value="XM_056015366.1"/>
</dbReference>
<dbReference type="OMA" id="CPETRIN"/>
<dbReference type="Gene3D" id="1.20.1250.20">
    <property type="entry name" value="MFS general substrate transporter like domains"/>
    <property type="match status" value="1"/>
</dbReference>
<keyword evidence="7" id="KW-1015">Disulfide bond</keyword>
<evidence type="ECO:0000256" key="7">
    <source>
        <dbReference type="ARBA" id="ARBA00023157"/>
    </source>
</evidence>
<proteinExistence type="inferred from homology"/>
<evidence type="ECO:0000259" key="11">
    <source>
        <dbReference type="PROSITE" id="PS51465"/>
    </source>
</evidence>
<accession>A0A9W2Z8V4</accession>
<feature type="domain" description="Major facilitator superfamily (MFS) profile" evidence="10">
    <location>
        <begin position="105"/>
        <end position="695"/>
    </location>
</feature>
<comment type="similarity">
    <text evidence="2 8">Belongs to the organo anion transporter (TC 2.A.60) family.</text>
</comment>
<keyword evidence="12" id="KW-1185">Reference proteome</keyword>
<dbReference type="RefSeq" id="XP_055871340.1">
    <property type="nucleotide sequence ID" value="XM_056015365.1"/>
</dbReference>
<dbReference type="GeneID" id="106060057"/>
<name>A0A9W2Z8V4_BIOGL</name>
<dbReference type="RefSeq" id="XP_055871339.1">
    <property type="nucleotide sequence ID" value="XM_056015364.1"/>
</dbReference>
<feature type="transmembrane region" description="Helical" evidence="8">
    <location>
        <begin position="426"/>
        <end position="448"/>
    </location>
</feature>